<comment type="caution">
    <text evidence="1">The sequence shown here is derived from an EMBL/GenBank/DDBJ whole genome shotgun (WGS) entry which is preliminary data.</text>
</comment>
<dbReference type="EMBL" id="JAWXXR010000001">
    <property type="protein sequence ID" value="MDX6015624.1"/>
    <property type="molecule type" value="Genomic_DNA"/>
</dbReference>
<evidence type="ECO:0000313" key="2">
    <source>
        <dbReference type="Proteomes" id="UP001272773"/>
    </source>
</evidence>
<name>A0ABU4Q881_9GAMM</name>
<organism evidence="1 2">
    <name type="scientific">Shewanella indica</name>
    <dbReference type="NCBI Taxonomy" id="768528"/>
    <lineage>
        <taxon>Bacteria</taxon>
        <taxon>Pseudomonadati</taxon>
        <taxon>Pseudomonadota</taxon>
        <taxon>Gammaproteobacteria</taxon>
        <taxon>Alteromonadales</taxon>
        <taxon>Shewanellaceae</taxon>
        <taxon>Shewanella</taxon>
    </lineage>
</organism>
<keyword evidence="2" id="KW-1185">Reference proteome</keyword>
<proteinExistence type="predicted"/>
<sequence>MTTNKIRVVAQLTAEQVSVFHHCGDKPLLHQLEAQRPQFARIQLKIFGHLSHPHRGILLLEPGR</sequence>
<protein>
    <submittedName>
        <fullName evidence="1">Uncharacterized protein</fullName>
    </submittedName>
</protein>
<accession>A0ABU4Q881</accession>
<gene>
    <name evidence="1" type="ORF">SIL79_04455</name>
</gene>
<dbReference type="Proteomes" id="UP001272773">
    <property type="component" value="Unassembled WGS sequence"/>
</dbReference>
<evidence type="ECO:0000313" key="1">
    <source>
        <dbReference type="EMBL" id="MDX6015624.1"/>
    </source>
</evidence>
<reference evidence="1 2" key="1">
    <citation type="submission" date="2023-11" db="EMBL/GenBank/DDBJ databases">
        <title>MicrobeMod: A computational toolkit for identifying prokaryotic methylation and restriction-modification with nanopore sequencing.</title>
        <authorList>
            <person name="Crits-Christoph A."/>
            <person name="Kang S.C."/>
            <person name="Lee H."/>
            <person name="Ostrov N."/>
        </authorList>
    </citation>
    <scope>NUCLEOTIDE SEQUENCE [LARGE SCALE GENOMIC DNA]</scope>
    <source>
        <strain evidence="1 2">ATCC BAA-2732</strain>
    </source>
</reference>